<dbReference type="InterPro" id="IPR004089">
    <property type="entry name" value="MCPsignal_dom"/>
</dbReference>
<evidence type="ECO:0000313" key="8">
    <source>
        <dbReference type="EMBL" id="MET7016137.1"/>
    </source>
</evidence>
<feature type="domain" description="Methyl-accepting transducer" evidence="6">
    <location>
        <begin position="387"/>
        <end position="602"/>
    </location>
</feature>
<dbReference type="Pfam" id="PF00672">
    <property type="entry name" value="HAMP"/>
    <property type="match status" value="1"/>
</dbReference>
<dbReference type="Pfam" id="PF08376">
    <property type="entry name" value="NIT"/>
    <property type="match status" value="1"/>
</dbReference>
<name>A0ABV2TSY6_9RHOO</name>
<dbReference type="SUPFAM" id="SSF58104">
    <property type="entry name" value="Methyl-accepting chemotaxis protein (MCP) signaling domain"/>
    <property type="match status" value="1"/>
</dbReference>
<dbReference type="Proteomes" id="UP001549691">
    <property type="component" value="Unassembled WGS sequence"/>
</dbReference>
<dbReference type="PANTHER" id="PTHR43531">
    <property type="entry name" value="PROTEIN ICFG"/>
    <property type="match status" value="1"/>
</dbReference>
<feature type="coiled-coil region" evidence="4">
    <location>
        <begin position="580"/>
        <end position="611"/>
    </location>
</feature>
<evidence type="ECO:0000256" key="2">
    <source>
        <dbReference type="ARBA" id="ARBA00029447"/>
    </source>
</evidence>
<keyword evidence="4" id="KW-0175">Coiled coil</keyword>
<dbReference type="PROSITE" id="PS50885">
    <property type="entry name" value="HAMP"/>
    <property type="match status" value="1"/>
</dbReference>
<evidence type="ECO:0000259" key="6">
    <source>
        <dbReference type="PROSITE" id="PS50111"/>
    </source>
</evidence>
<comment type="similarity">
    <text evidence="2">Belongs to the methyl-accepting chemotaxis (MCP) protein family.</text>
</comment>
<dbReference type="PANTHER" id="PTHR43531:SF11">
    <property type="entry name" value="METHYL-ACCEPTING CHEMOTAXIS PROTEIN 3"/>
    <property type="match status" value="1"/>
</dbReference>
<keyword evidence="5" id="KW-1133">Transmembrane helix</keyword>
<feature type="domain" description="HAMP" evidence="7">
    <location>
        <begin position="330"/>
        <end position="382"/>
    </location>
</feature>
<evidence type="ECO:0000259" key="7">
    <source>
        <dbReference type="PROSITE" id="PS50885"/>
    </source>
</evidence>
<protein>
    <submittedName>
        <fullName evidence="8">Nitrate- and nitrite sensing domain-containing protein</fullName>
    </submittedName>
</protein>
<keyword evidence="5" id="KW-0812">Transmembrane</keyword>
<organism evidence="8 9">
    <name type="scientific">Uliginosibacterium flavum</name>
    <dbReference type="NCBI Taxonomy" id="1396831"/>
    <lineage>
        <taxon>Bacteria</taxon>
        <taxon>Pseudomonadati</taxon>
        <taxon>Pseudomonadota</taxon>
        <taxon>Betaproteobacteria</taxon>
        <taxon>Rhodocyclales</taxon>
        <taxon>Zoogloeaceae</taxon>
        <taxon>Uliginosibacterium</taxon>
    </lineage>
</organism>
<dbReference type="PRINTS" id="PR00260">
    <property type="entry name" value="CHEMTRNSDUCR"/>
</dbReference>
<evidence type="ECO:0000256" key="4">
    <source>
        <dbReference type="SAM" id="Coils"/>
    </source>
</evidence>
<dbReference type="PROSITE" id="PS50111">
    <property type="entry name" value="CHEMOTAXIS_TRANSDUC_2"/>
    <property type="match status" value="1"/>
</dbReference>
<evidence type="ECO:0000256" key="5">
    <source>
        <dbReference type="SAM" id="Phobius"/>
    </source>
</evidence>
<feature type="coiled-coil region" evidence="4">
    <location>
        <begin position="78"/>
        <end position="105"/>
    </location>
</feature>
<keyword evidence="9" id="KW-1185">Reference proteome</keyword>
<keyword evidence="3" id="KW-0807">Transducer</keyword>
<dbReference type="Gene3D" id="1.10.287.950">
    <property type="entry name" value="Methyl-accepting chemotaxis protein"/>
    <property type="match status" value="1"/>
</dbReference>
<dbReference type="InterPro" id="IPR051310">
    <property type="entry name" value="MCP_chemotaxis"/>
</dbReference>
<sequence>MNFRSIRVRLLGMITLLTLGFAFYLLRDIARNYLAMQENSHIAAVSEVAIADSALVHELQKERGLSAGFIGSKGQSFRSELQTQRRDTDLKAKALEAAIKAAQAELPATLTRRLSDAADFLRQMETQRVAISALNLPGPDSFAYFSRAIELNLEAVSTVAPSLGNAEMMRRFITYTMFVQAKEQAGRERATLNAAFSADKAFDLPLLNRLAGILANQDTYLVSFRAMATPDEIDALEQLLVSPPAQETASLRNGALKKAAEGNFGVAPALWFATITKKIEAMKGLEDQIATRTITAAAQLHRSSRNALLIAVLLSVLTIGLSLVFARLLFHMLRDVHHITETALSVADGVLSKSITVDRSDEIGELQGAMARTVSNLTSIIGEVRSAANNLSNAADQVSATAQSLAQSTSEQAGSVEATTASMEQMGVSIAQNTENAHLTDSMAAKAAKEATETGAAVTRTVEDMRSIARKIGIIDDIAYQTNLLALNAAIEAARAGAHGKGFAVVAAEVRKLAERSQVAAQEINALSNSSVEQAERALMLLTAMVPSINKTSGLVQEIACASSEQSTGVGQINGAMGQLSNATQQNAAASEQLAATAEELGAQAQQLLQTMTFFSLDGSKPLKAKGRGMA</sequence>
<comment type="caution">
    <text evidence="8">The sequence shown here is derived from an EMBL/GenBank/DDBJ whole genome shotgun (WGS) entry which is preliminary data.</text>
</comment>
<gene>
    <name evidence="8" type="ORF">ABXR19_18270</name>
</gene>
<feature type="transmembrane region" description="Helical" evidence="5">
    <location>
        <begin position="6"/>
        <end position="26"/>
    </location>
</feature>
<dbReference type="Pfam" id="PF00015">
    <property type="entry name" value="MCPsignal"/>
    <property type="match status" value="1"/>
</dbReference>
<evidence type="ECO:0000256" key="3">
    <source>
        <dbReference type="PROSITE-ProRule" id="PRU00284"/>
    </source>
</evidence>
<dbReference type="SMART" id="SM00283">
    <property type="entry name" value="MA"/>
    <property type="match status" value="1"/>
</dbReference>
<dbReference type="CDD" id="cd06225">
    <property type="entry name" value="HAMP"/>
    <property type="match status" value="1"/>
</dbReference>
<dbReference type="RefSeq" id="WP_354602595.1">
    <property type="nucleotide sequence ID" value="NZ_JBEWZI010000029.1"/>
</dbReference>
<evidence type="ECO:0000256" key="1">
    <source>
        <dbReference type="ARBA" id="ARBA00022500"/>
    </source>
</evidence>
<dbReference type="InterPro" id="IPR003660">
    <property type="entry name" value="HAMP_dom"/>
</dbReference>
<dbReference type="EMBL" id="JBEWZI010000029">
    <property type="protein sequence ID" value="MET7016137.1"/>
    <property type="molecule type" value="Genomic_DNA"/>
</dbReference>
<dbReference type="InterPro" id="IPR013587">
    <property type="entry name" value="Nitrate/nitrite_sensing"/>
</dbReference>
<proteinExistence type="inferred from homology"/>
<keyword evidence="5" id="KW-0472">Membrane</keyword>
<dbReference type="SMART" id="SM00304">
    <property type="entry name" value="HAMP"/>
    <property type="match status" value="1"/>
</dbReference>
<reference evidence="8 9" key="1">
    <citation type="submission" date="2024-07" db="EMBL/GenBank/DDBJ databases">
        <title>Uliginosibacterium flavum JJ3220;KACC:17644.</title>
        <authorList>
            <person name="Kim M.K."/>
        </authorList>
    </citation>
    <scope>NUCLEOTIDE SEQUENCE [LARGE SCALE GENOMIC DNA]</scope>
    <source>
        <strain evidence="8 9">KACC:17644</strain>
    </source>
</reference>
<evidence type="ECO:0000313" key="9">
    <source>
        <dbReference type="Proteomes" id="UP001549691"/>
    </source>
</evidence>
<accession>A0ABV2TSY6</accession>
<dbReference type="InterPro" id="IPR004090">
    <property type="entry name" value="Chemotax_Me-accpt_rcpt"/>
</dbReference>
<keyword evidence="1" id="KW-0145">Chemotaxis</keyword>
<feature type="transmembrane region" description="Helical" evidence="5">
    <location>
        <begin position="307"/>
        <end position="330"/>
    </location>
</feature>